<feature type="region of interest" description="Disordered" evidence="1">
    <location>
        <begin position="1"/>
        <end position="24"/>
    </location>
</feature>
<dbReference type="EMBL" id="KL648598">
    <property type="protein sequence ID" value="KEY67922.1"/>
    <property type="molecule type" value="Genomic_DNA"/>
</dbReference>
<reference evidence="2 3" key="1">
    <citation type="journal article" date="2014" name="BMC Genomics">
        <title>Comparative genome sequencing reveals chemotype-specific gene clusters in the toxigenic black mold Stachybotrys.</title>
        <authorList>
            <person name="Semeiks J."/>
            <person name="Borek D."/>
            <person name="Otwinowski Z."/>
            <person name="Grishin N.V."/>
        </authorList>
    </citation>
    <scope>NUCLEOTIDE SEQUENCE [LARGE SCALE GENOMIC DNA]</scope>
    <source>
        <strain evidence="3">CBS 109288 / IBT 7711</strain>
    </source>
</reference>
<accession>A0A084ARJ3</accession>
<gene>
    <name evidence="2" type="ORF">S7711_10549</name>
</gene>
<evidence type="ECO:0000313" key="2">
    <source>
        <dbReference type="EMBL" id="KEY67922.1"/>
    </source>
</evidence>
<dbReference type="OrthoDB" id="10431920at2759"/>
<feature type="compositionally biased region" description="Polar residues" evidence="1">
    <location>
        <begin position="71"/>
        <end position="80"/>
    </location>
</feature>
<proteinExistence type="predicted"/>
<feature type="compositionally biased region" description="Basic and acidic residues" evidence="1">
    <location>
        <begin position="7"/>
        <end position="24"/>
    </location>
</feature>
<evidence type="ECO:0000256" key="1">
    <source>
        <dbReference type="SAM" id="MobiDB-lite"/>
    </source>
</evidence>
<protein>
    <submittedName>
        <fullName evidence="2">Uncharacterized protein</fullName>
    </submittedName>
</protein>
<keyword evidence="3" id="KW-1185">Reference proteome</keyword>
<evidence type="ECO:0000313" key="3">
    <source>
        <dbReference type="Proteomes" id="UP000028045"/>
    </source>
</evidence>
<dbReference type="AlphaFoldDB" id="A0A084ARJ3"/>
<dbReference type="Proteomes" id="UP000028045">
    <property type="component" value="Unassembled WGS sequence"/>
</dbReference>
<organism evidence="2 3">
    <name type="scientific">Stachybotrys chartarum (strain CBS 109288 / IBT 7711)</name>
    <name type="common">Toxic black mold</name>
    <name type="synonym">Stilbospora chartarum</name>
    <dbReference type="NCBI Taxonomy" id="1280523"/>
    <lineage>
        <taxon>Eukaryota</taxon>
        <taxon>Fungi</taxon>
        <taxon>Dikarya</taxon>
        <taxon>Ascomycota</taxon>
        <taxon>Pezizomycotina</taxon>
        <taxon>Sordariomycetes</taxon>
        <taxon>Hypocreomycetidae</taxon>
        <taxon>Hypocreales</taxon>
        <taxon>Stachybotryaceae</taxon>
        <taxon>Stachybotrys</taxon>
    </lineage>
</organism>
<name>A0A084ARJ3_STACB</name>
<dbReference type="HOGENOM" id="CLU_1769310_0_0_1"/>
<feature type="region of interest" description="Disordered" evidence="1">
    <location>
        <begin position="65"/>
        <end position="116"/>
    </location>
</feature>
<sequence>MSARSLAEARLRGRPEDGEDARDVYRESIGCTRSTSRWYYDPEVAGIGIASVGRDQGTERARVDFVAPAQGQKTLSNARQSGRKQEEKQRGTGASMKNENASKAGETARDKPESLGDAGHVLEHLVPAVQRRWTGVASLARLIAQRV</sequence>